<dbReference type="Proteomes" id="UP000422232">
    <property type="component" value="Chromosome"/>
</dbReference>
<accession>A0A9Q6PRN4</accession>
<dbReference type="AlphaFoldDB" id="A0A9Q6PRN4"/>
<organism evidence="1 2">
    <name type="scientific">Piscirickettsia salmonis</name>
    <dbReference type="NCBI Taxonomy" id="1238"/>
    <lineage>
        <taxon>Bacteria</taxon>
        <taxon>Pseudomonadati</taxon>
        <taxon>Pseudomonadota</taxon>
        <taxon>Gammaproteobacteria</taxon>
        <taxon>Thiotrichales</taxon>
        <taxon>Piscirickettsiaceae</taxon>
        <taxon>Piscirickettsia</taxon>
    </lineage>
</organism>
<evidence type="ECO:0000313" key="2">
    <source>
        <dbReference type="Proteomes" id="UP000422232"/>
    </source>
</evidence>
<gene>
    <name evidence="1" type="ORF">Psal009_00779</name>
</gene>
<protein>
    <submittedName>
        <fullName evidence="1">Uncharacterized protein</fullName>
    </submittedName>
</protein>
<name>A0A9Q6PRN4_PISSA</name>
<dbReference type="EMBL" id="CP038908">
    <property type="protein sequence ID" value="QGO04900.1"/>
    <property type="molecule type" value="Genomic_DNA"/>
</dbReference>
<evidence type="ECO:0000313" key="1">
    <source>
        <dbReference type="EMBL" id="QGO04900.1"/>
    </source>
</evidence>
<sequence length="304" mass="34620">MLRYGLRQNKNGTCYINVMRDVGKIDSNGNRKQNYEQATKIKLPASVSEYPTKLDKSHIQNLSADEITALENWYSSVLFAATELESPVKNLKSDVYHTDEKFLDTINELATAARKHKIEFIPKQVMLEALLDAAKKTEHAIEKKTGKKLGLLSKAGIDSRPSGLIKKLDEKSRMLFKCIYDLPCGTQEALRQFNAIAQRYGRRNNMTSELLRKIAKPKKDEFSPTVKKWMFSIAIDLLHENDINPLSIAETESIAYYFALQRQQEGVNATECVFLFKTRFQPTEEQLVIGTKAIENLYEETATA</sequence>
<proteinExistence type="predicted"/>
<reference evidence="1 2" key="1">
    <citation type="submission" date="2019-04" db="EMBL/GenBank/DDBJ databases">
        <title>Complete genome sequencing of Piscirickettsia salmonis strain Psal-009.</title>
        <authorList>
            <person name="Schober I."/>
            <person name="Bunk B."/>
            <person name="Sproer C."/>
            <person name="Carril G.P."/>
            <person name="Riedel T."/>
            <person name="Flores-Herrera P.A."/>
            <person name="Nourdin-Galindo G."/>
            <person name="Marshall S.H."/>
            <person name="Overmann J."/>
        </authorList>
    </citation>
    <scope>NUCLEOTIDE SEQUENCE [LARGE SCALE GENOMIC DNA]</scope>
    <source>
        <strain evidence="1 2">Psal-009</strain>
    </source>
</reference>
<dbReference type="RefSeq" id="WP_155047059.1">
    <property type="nucleotide sequence ID" value="NZ_CP038893.1"/>
</dbReference>
<keyword evidence="2" id="KW-1185">Reference proteome</keyword>